<feature type="region of interest" description="Disordered" evidence="1">
    <location>
        <begin position="172"/>
        <end position="196"/>
    </location>
</feature>
<sequence>MHLLPSSDAPAPIPANCGALQTLLGFREGTVRPLALSRCLFPPGLSVRVRLSPAPVPLSGPSEGHEPSRPCPLSPPPPKAAFAKNPAQLSPGPHETAAPCNAGRWEPNQCTYRAYSYLHDMRRRRRRRQRHDDGGDSASLHWTGLRPRRRLVMTDPRAHLLVHDGLRAAPHASQHRQSLPTWPPPPPPSQMQRKRMVRTTEIKICTKTNCP</sequence>
<organism evidence="2 3">
    <name type="scientific">Dactylonectria macrodidyma</name>
    <dbReference type="NCBI Taxonomy" id="307937"/>
    <lineage>
        <taxon>Eukaryota</taxon>
        <taxon>Fungi</taxon>
        <taxon>Dikarya</taxon>
        <taxon>Ascomycota</taxon>
        <taxon>Pezizomycotina</taxon>
        <taxon>Sordariomycetes</taxon>
        <taxon>Hypocreomycetidae</taxon>
        <taxon>Hypocreales</taxon>
        <taxon>Nectriaceae</taxon>
        <taxon>Dactylonectria</taxon>
    </lineage>
</organism>
<dbReference type="AlphaFoldDB" id="A0A9P9JL82"/>
<gene>
    <name evidence="2" type="ORF">EDB81DRAFT_171986</name>
</gene>
<proteinExistence type="predicted"/>
<dbReference type="EMBL" id="JAGMUV010000002">
    <property type="protein sequence ID" value="KAH7170597.1"/>
    <property type="molecule type" value="Genomic_DNA"/>
</dbReference>
<protein>
    <submittedName>
        <fullName evidence="2">Uncharacterized protein</fullName>
    </submittedName>
</protein>
<feature type="region of interest" description="Disordered" evidence="1">
    <location>
        <begin position="57"/>
        <end position="103"/>
    </location>
</feature>
<keyword evidence="3" id="KW-1185">Reference proteome</keyword>
<evidence type="ECO:0000256" key="1">
    <source>
        <dbReference type="SAM" id="MobiDB-lite"/>
    </source>
</evidence>
<reference evidence="2" key="1">
    <citation type="journal article" date="2021" name="Nat. Commun.">
        <title>Genetic determinants of endophytism in the Arabidopsis root mycobiome.</title>
        <authorList>
            <person name="Mesny F."/>
            <person name="Miyauchi S."/>
            <person name="Thiergart T."/>
            <person name="Pickel B."/>
            <person name="Atanasova L."/>
            <person name="Karlsson M."/>
            <person name="Huettel B."/>
            <person name="Barry K.W."/>
            <person name="Haridas S."/>
            <person name="Chen C."/>
            <person name="Bauer D."/>
            <person name="Andreopoulos W."/>
            <person name="Pangilinan J."/>
            <person name="LaButti K."/>
            <person name="Riley R."/>
            <person name="Lipzen A."/>
            <person name="Clum A."/>
            <person name="Drula E."/>
            <person name="Henrissat B."/>
            <person name="Kohler A."/>
            <person name="Grigoriev I.V."/>
            <person name="Martin F.M."/>
            <person name="Hacquard S."/>
        </authorList>
    </citation>
    <scope>NUCLEOTIDE SEQUENCE</scope>
    <source>
        <strain evidence="2">MPI-CAGE-AT-0147</strain>
    </source>
</reference>
<dbReference type="OrthoDB" id="10614953at2759"/>
<accession>A0A9P9JL82</accession>
<name>A0A9P9JL82_9HYPO</name>
<comment type="caution">
    <text evidence="2">The sequence shown here is derived from an EMBL/GenBank/DDBJ whole genome shotgun (WGS) entry which is preliminary data.</text>
</comment>
<evidence type="ECO:0000313" key="2">
    <source>
        <dbReference type="EMBL" id="KAH7170597.1"/>
    </source>
</evidence>
<feature type="compositionally biased region" description="Pro residues" evidence="1">
    <location>
        <begin position="69"/>
        <end position="79"/>
    </location>
</feature>
<dbReference type="Proteomes" id="UP000738349">
    <property type="component" value="Unassembled WGS sequence"/>
</dbReference>
<evidence type="ECO:0000313" key="3">
    <source>
        <dbReference type="Proteomes" id="UP000738349"/>
    </source>
</evidence>